<sequence>MPFITSTSTSTTTASDSTTKGCIKAERDALLAFKAQIIHHKAHPISSWGDQNDDDCCHWAGVLCDNNTGHVFRLELQSRRPRQYYYDDDYDHNGWCDEWDLSGNISESLIGLQHLTYLDLSNNCFLNISIPKFLGSLENLVHLDLSSSGFNGIIPHELGNLTRLRYLNLAINDELKVDDAEWLSGLSSLRYLSMDGSDFYGVNNVMQSLNKLRHLKNVSLNGCSMNSIPESLPHLNFTSLTFMDIELNMFDNTSIPEWLFRIPNLRELYMYSTGFTGAIPSSVGNATSLQFLDLSYNEGISGDMPREFGDLCNLQSLFLDGTFIGKNLEEDFRDAFSGCIRRNLNVFAFEESSLQGPLPDWLGEFRNLTILYLSDNFFNSSIPASIGRLSKLQRLLISNNSLNGSIPESLGRLSGLQHLDLGYNDLNDPIPKSLWQLSNLITLDLSYNFNYYNYVITEAHLANLTSLKGLLLDHTNLVLNISTDWIPGFQLDELSLSYCNVGPKFPVWLANQVNLHVLDISNTGIKDSIPDWFWNITCSILYLDLSNNEINGRLPHRFKFQAKRNYVYIFLGFNRFEGSVPYFPASVNALNMSNNLLSGIIPSDLGNFGGIRPQLTTLSLSSNNLIGSIPNSICNFKYLVLLELSNNHLEGTILSCWNNLTSLQYLILADNSLAGEVPNSLISFSKSLQVLHLSNNQLQGEFPSFLKKCTSMTTLALDHNNFSGEIPNWVGETMTSLMILTLKENNFSA</sequence>
<evidence type="ECO:0000313" key="2">
    <source>
        <dbReference type="Proteomes" id="UP000827976"/>
    </source>
</evidence>
<gene>
    <name evidence="1" type="ORF">IHE45_12G076600</name>
</gene>
<dbReference type="Proteomes" id="UP000827976">
    <property type="component" value="Chromosome 12"/>
</dbReference>
<dbReference type="EMBL" id="CM037022">
    <property type="protein sequence ID" value="KAH7667713.1"/>
    <property type="molecule type" value="Genomic_DNA"/>
</dbReference>
<name>A0ACB7V366_DIOAL</name>
<protein>
    <submittedName>
        <fullName evidence="1">Leucine-rich repeat protein</fullName>
    </submittedName>
</protein>
<evidence type="ECO:0000313" key="1">
    <source>
        <dbReference type="EMBL" id="KAH7667713.1"/>
    </source>
</evidence>
<keyword evidence="2" id="KW-1185">Reference proteome</keyword>
<reference evidence="2" key="1">
    <citation type="journal article" date="2022" name="Nat. Commun.">
        <title>Chromosome evolution and the genetic basis of agronomically important traits in greater yam.</title>
        <authorList>
            <person name="Bredeson J.V."/>
            <person name="Lyons J.B."/>
            <person name="Oniyinde I.O."/>
            <person name="Okereke N.R."/>
            <person name="Kolade O."/>
            <person name="Nnabue I."/>
            <person name="Nwadili C.O."/>
            <person name="Hribova E."/>
            <person name="Parker M."/>
            <person name="Nwogha J."/>
            <person name="Shu S."/>
            <person name="Carlson J."/>
            <person name="Kariba R."/>
            <person name="Muthemba S."/>
            <person name="Knop K."/>
            <person name="Barton G.J."/>
            <person name="Sherwood A.V."/>
            <person name="Lopez-Montes A."/>
            <person name="Asiedu R."/>
            <person name="Jamnadass R."/>
            <person name="Muchugi A."/>
            <person name="Goodstein D."/>
            <person name="Egesi C.N."/>
            <person name="Featherston J."/>
            <person name="Asfaw A."/>
            <person name="Simpson G.G."/>
            <person name="Dolezel J."/>
            <person name="Hendre P.S."/>
            <person name="Van Deynze A."/>
            <person name="Kumar P.L."/>
            <person name="Obidiegwu J.E."/>
            <person name="Bhattacharjee R."/>
            <person name="Rokhsar D.S."/>
        </authorList>
    </citation>
    <scope>NUCLEOTIDE SEQUENCE [LARGE SCALE GENOMIC DNA]</scope>
    <source>
        <strain evidence="2">cv. TDa95/00328</strain>
    </source>
</reference>
<comment type="caution">
    <text evidence="1">The sequence shown here is derived from an EMBL/GenBank/DDBJ whole genome shotgun (WGS) entry which is preliminary data.</text>
</comment>
<accession>A0ACB7V366</accession>
<organism evidence="1 2">
    <name type="scientific">Dioscorea alata</name>
    <name type="common">Purple yam</name>
    <dbReference type="NCBI Taxonomy" id="55571"/>
    <lineage>
        <taxon>Eukaryota</taxon>
        <taxon>Viridiplantae</taxon>
        <taxon>Streptophyta</taxon>
        <taxon>Embryophyta</taxon>
        <taxon>Tracheophyta</taxon>
        <taxon>Spermatophyta</taxon>
        <taxon>Magnoliopsida</taxon>
        <taxon>Liliopsida</taxon>
        <taxon>Dioscoreales</taxon>
        <taxon>Dioscoreaceae</taxon>
        <taxon>Dioscorea</taxon>
    </lineage>
</organism>
<proteinExistence type="predicted"/>